<dbReference type="Gene3D" id="1.10.10.60">
    <property type="entry name" value="Homeodomain-like"/>
    <property type="match status" value="2"/>
</dbReference>
<feature type="domain" description="Myb-like" evidence="8">
    <location>
        <begin position="69"/>
        <end position="119"/>
    </location>
</feature>
<dbReference type="InterPro" id="IPR017930">
    <property type="entry name" value="Myb_dom"/>
</dbReference>
<dbReference type="EMBL" id="OY731400">
    <property type="protein sequence ID" value="CAJ1936876.1"/>
    <property type="molecule type" value="Genomic_DNA"/>
</dbReference>
<comment type="subcellular location">
    <subcellularLocation>
        <location evidence="1">Nucleus</location>
    </subcellularLocation>
</comment>
<evidence type="ECO:0000256" key="1">
    <source>
        <dbReference type="ARBA" id="ARBA00004123"/>
    </source>
</evidence>
<feature type="region of interest" description="Disordered" evidence="7">
    <location>
        <begin position="1"/>
        <end position="20"/>
    </location>
</feature>
<evidence type="ECO:0000259" key="9">
    <source>
        <dbReference type="PROSITE" id="PS51294"/>
    </source>
</evidence>
<evidence type="ECO:0000256" key="7">
    <source>
        <dbReference type="SAM" id="MobiDB-lite"/>
    </source>
</evidence>
<dbReference type="PANTHER" id="PTHR45675:SF117">
    <property type="entry name" value="MYB-RELATED PROTEIN MYBAS2-LIKE"/>
    <property type="match status" value="1"/>
</dbReference>
<sequence>MAMSTSKSVSSSSEDDNELRRGPWTLEEDNLLSQYISDHGEGRWNFLAKRSGLKRTGKSCRLRWLNYLKPDVKRGNLTPQEQLLILELHSKWGNRWSKIAQHLPGRTDNEIKNYWRTRIQKQARHLKIDTDSREFQELVRRFWMPRLLQKAKESSSSSAMSIENQEIPLPLVDGASQHSTVGTIPWQGPCMSMNEAGPTHMDQHEQNSDSEHNNGSCISFSESANIAKVSQQFGHTINQFHSSSNDDFGTFTYDGHHVNNNAFEMNTFKTTTARVAEDVQYLIGDCQMEGSNWVSNDFACNMWNMDELWHFSKLQKKDF</sequence>
<dbReference type="SUPFAM" id="SSF46689">
    <property type="entry name" value="Homeodomain-like"/>
    <property type="match status" value="1"/>
</dbReference>
<reference evidence="10" key="1">
    <citation type="submission" date="2023-10" db="EMBL/GenBank/DDBJ databases">
        <authorList>
            <person name="Domelevo Entfellner J.-B."/>
        </authorList>
    </citation>
    <scope>NUCLEOTIDE SEQUENCE</scope>
</reference>
<dbReference type="Proteomes" id="UP001189624">
    <property type="component" value="Chromosome 3"/>
</dbReference>
<keyword evidence="11" id="KW-1185">Reference proteome</keyword>
<feature type="compositionally biased region" description="Low complexity" evidence="7">
    <location>
        <begin position="1"/>
        <end position="12"/>
    </location>
</feature>
<dbReference type="FunFam" id="1.10.10.60:FF:000079">
    <property type="entry name" value="MYB transcription factor"/>
    <property type="match status" value="1"/>
</dbReference>
<evidence type="ECO:0000256" key="2">
    <source>
        <dbReference type="ARBA" id="ARBA00022737"/>
    </source>
</evidence>
<accession>A0AA86S098</accession>
<proteinExistence type="predicted"/>
<dbReference type="SMART" id="SM00717">
    <property type="entry name" value="SANT"/>
    <property type="match status" value="2"/>
</dbReference>
<dbReference type="CDD" id="cd00167">
    <property type="entry name" value="SANT"/>
    <property type="match status" value="2"/>
</dbReference>
<organism evidence="10 11">
    <name type="scientific">Sphenostylis stenocarpa</name>
    <dbReference type="NCBI Taxonomy" id="92480"/>
    <lineage>
        <taxon>Eukaryota</taxon>
        <taxon>Viridiplantae</taxon>
        <taxon>Streptophyta</taxon>
        <taxon>Embryophyta</taxon>
        <taxon>Tracheophyta</taxon>
        <taxon>Spermatophyta</taxon>
        <taxon>Magnoliopsida</taxon>
        <taxon>eudicotyledons</taxon>
        <taxon>Gunneridae</taxon>
        <taxon>Pentapetalae</taxon>
        <taxon>rosids</taxon>
        <taxon>fabids</taxon>
        <taxon>Fabales</taxon>
        <taxon>Fabaceae</taxon>
        <taxon>Papilionoideae</taxon>
        <taxon>50 kb inversion clade</taxon>
        <taxon>NPAAA clade</taxon>
        <taxon>indigoferoid/millettioid clade</taxon>
        <taxon>Phaseoleae</taxon>
        <taxon>Sphenostylis</taxon>
    </lineage>
</organism>
<evidence type="ECO:0000256" key="5">
    <source>
        <dbReference type="ARBA" id="ARBA00023163"/>
    </source>
</evidence>
<gene>
    <name evidence="10" type="ORF">AYBTSS11_LOCUS7705</name>
</gene>
<dbReference type="InterPro" id="IPR044676">
    <property type="entry name" value="EOBI/EOBII-like_plant"/>
</dbReference>
<feature type="domain" description="Myb-like" evidence="8">
    <location>
        <begin position="16"/>
        <end position="68"/>
    </location>
</feature>
<keyword evidence="3" id="KW-0805">Transcription regulation</keyword>
<dbReference type="GO" id="GO:0043565">
    <property type="term" value="F:sequence-specific DNA binding"/>
    <property type="evidence" value="ECO:0007669"/>
    <property type="project" value="InterPro"/>
</dbReference>
<evidence type="ECO:0000259" key="8">
    <source>
        <dbReference type="PROSITE" id="PS50090"/>
    </source>
</evidence>
<dbReference type="PROSITE" id="PS50090">
    <property type="entry name" value="MYB_LIKE"/>
    <property type="match status" value="2"/>
</dbReference>
<dbReference type="InterPro" id="IPR001005">
    <property type="entry name" value="SANT/Myb"/>
</dbReference>
<dbReference type="GO" id="GO:0005634">
    <property type="term" value="C:nucleus"/>
    <property type="evidence" value="ECO:0007669"/>
    <property type="project" value="UniProtKB-SubCell"/>
</dbReference>
<dbReference type="PROSITE" id="PS51294">
    <property type="entry name" value="HTH_MYB"/>
    <property type="match status" value="2"/>
</dbReference>
<feature type="region of interest" description="Disordered" evidence="7">
    <location>
        <begin position="196"/>
        <end position="217"/>
    </location>
</feature>
<keyword evidence="6" id="KW-0539">Nucleus</keyword>
<dbReference type="Pfam" id="PF00249">
    <property type="entry name" value="Myb_DNA-binding"/>
    <property type="match status" value="2"/>
</dbReference>
<feature type="compositionally biased region" description="Basic and acidic residues" evidence="7">
    <location>
        <begin position="201"/>
        <end position="212"/>
    </location>
</feature>
<evidence type="ECO:0000256" key="6">
    <source>
        <dbReference type="ARBA" id="ARBA00023242"/>
    </source>
</evidence>
<evidence type="ECO:0000256" key="4">
    <source>
        <dbReference type="ARBA" id="ARBA00023125"/>
    </source>
</evidence>
<dbReference type="PANTHER" id="PTHR45675">
    <property type="entry name" value="MYB TRANSCRIPTION FACTOR-RELATED-RELATED"/>
    <property type="match status" value="1"/>
</dbReference>
<dbReference type="Gramene" id="rna-AYBTSS11_LOCUS7705">
    <property type="protein sequence ID" value="CAJ1936876.1"/>
    <property type="gene ID" value="gene-AYBTSS11_LOCUS7705"/>
</dbReference>
<dbReference type="InterPro" id="IPR009057">
    <property type="entry name" value="Homeodomain-like_sf"/>
</dbReference>
<dbReference type="AlphaFoldDB" id="A0AA86S098"/>
<dbReference type="FunFam" id="1.10.10.60:FF:000011">
    <property type="entry name" value="Myb transcription factor"/>
    <property type="match status" value="1"/>
</dbReference>
<keyword evidence="2" id="KW-0677">Repeat</keyword>
<name>A0AA86S098_9FABA</name>
<evidence type="ECO:0000313" key="11">
    <source>
        <dbReference type="Proteomes" id="UP001189624"/>
    </source>
</evidence>
<keyword evidence="5" id="KW-0804">Transcription</keyword>
<feature type="domain" description="HTH myb-type" evidence="9">
    <location>
        <begin position="69"/>
        <end position="123"/>
    </location>
</feature>
<protein>
    <submittedName>
        <fullName evidence="10">Uncharacterized protein</fullName>
    </submittedName>
</protein>
<evidence type="ECO:0000256" key="3">
    <source>
        <dbReference type="ARBA" id="ARBA00023015"/>
    </source>
</evidence>
<dbReference type="GO" id="GO:0003700">
    <property type="term" value="F:DNA-binding transcription factor activity"/>
    <property type="evidence" value="ECO:0007669"/>
    <property type="project" value="InterPro"/>
</dbReference>
<evidence type="ECO:0000313" key="10">
    <source>
        <dbReference type="EMBL" id="CAJ1936876.1"/>
    </source>
</evidence>
<feature type="domain" description="HTH myb-type" evidence="9">
    <location>
        <begin position="16"/>
        <end position="68"/>
    </location>
</feature>
<keyword evidence="4" id="KW-0238">DNA-binding</keyword>